<comment type="similarity">
    <text evidence="1">Belongs to the histone deacetylase family.</text>
</comment>
<dbReference type="InterPro" id="IPR023801">
    <property type="entry name" value="His_deacetylse_dom"/>
</dbReference>
<dbReference type="InterPro" id="IPR037138">
    <property type="entry name" value="His_deacetylse_dom_sf"/>
</dbReference>
<reference evidence="3 4" key="1">
    <citation type="journal article" date="2008" name="Int. J. Syst. Evol. Microbiol.">
        <title>Luteimonas marina sp. nov., isolated from seawater.</title>
        <authorList>
            <person name="Baik K.S."/>
            <person name="Park S.C."/>
            <person name="Kim M.S."/>
            <person name="Kim E.M."/>
            <person name="Park C."/>
            <person name="Chun J."/>
            <person name="Seong C.N."/>
        </authorList>
    </citation>
    <scope>NUCLEOTIDE SEQUENCE [LARGE SCALE GENOMIC DNA]</scope>
    <source>
        <strain evidence="3 4">FR1330</strain>
    </source>
</reference>
<sequence>MLGYTHPACLEHDTGPGHPECPERLEAVLEAVHEAFPALEWIEAPRATRGQLLRVHDPALLAMVLAPHPQGSTRLDPDTVVSPGSPEAALRAVGAGIAATEAVMNGETDVAFCAVRPPGHHATIDAAMGFCLFDNIAVAAAHALDRFGLARVAIVDFDVHHGNGTQAIFERDPRVLYLSSHQSPLYPWTGAGSERGVGNLVNAPLPAGAGSAPFRQAWAGTLLPALDAFAPQLVFISAGFDGDRRDPLAGLDLGPGDFDWLTGELCRLAARHACGRVVSMLEGGYDLQALREGAVAHVSALAGASAAAGSSQP</sequence>
<evidence type="ECO:0000256" key="1">
    <source>
        <dbReference type="ARBA" id="ARBA00005947"/>
    </source>
</evidence>
<gene>
    <name evidence="3" type="ORF">FQY83_07835</name>
</gene>
<dbReference type="Gene3D" id="3.40.800.20">
    <property type="entry name" value="Histone deacetylase domain"/>
    <property type="match status" value="1"/>
</dbReference>
<name>A0A5C5U6U8_9GAMM</name>
<dbReference type="AlphaFoldDB" id="A0A5C5U6U8"/>
<comment type="caution">
    <text evidence="3">The sequence shown here is derived from an EMBL/GenBank/DDBJ whole genome shotgun (WGS) entry which is preliminary data.</text>
</comment>
<dbReference type="Pfam" id="PF00850">
    <property type="entry name" value="Hist_deacetyl"/>
    <property type="match status" value="1"/>
</dbReference>
<evidence type="ECO:0000259" key="2">
    <source>
        <dbReference type="Pfam" id="PF00850"/>
    </source>
</evidence>
<dbReference type="EMBL" id="VOHK01000003">
    <property type="protein sequence ID" value="TWT21518.1"/>
    <property type="molecule type" value="Genomic_DNA"/>
</dbReference>
<keyword evidence="4" id="KW-1185">Reference proteome</keyword>
<dbReference type="InterPro" id="IPR023696">
    <property type="entry name" value="Ureohydrolase_dom_sf"/>
</dbReference>
<dbReference type="OrthoDB" id="9808367at2"/>
<dbReference type="Proteomes" id="UP000319980">
    <property type="component" value="Unassembled WGS sequence"/>
</dbReference>
<dbReference type="GO" id="GO:0040029">
    <property type="term" value="P:epigenetic regulation of gene expression"/>
    <property type="evidence" value="ECO:0007669"/>
    <property type="project" value="TreeGrafter"/>
</dbReference>
<dbReference type="SUPFAM" id="SSF52768">
    <property type="entry name" value="Arginase/deacetylase"/>
    <property type="match status" value="1"/>
</dbReference>
<dbReference type="CDD" id="cd11599">
    <property type="entry name" value="HDAC_classII_2"/>
    <property type="match status" value="1"/>
</dbReference>
<dbReference type="GO" id="GO:0004407">
    <property type="term" value="F:histone deacetylase activity"/>
    <property type="evidence" value="ECO:0007669"/>
    <property type="project" value="TreeGrafter"/>
</dbReference>
<protein>
    <submittedName>
        <fullName evidence="3">Histone deacetylase family protein</fullName>
    </submittedName>
</protein>
<evidence type="ECO:0000313" key="4">
    <source>
        <dbReference type="Proteomes" id="UP000319980"/>
    </source>
</evidence>
<dbReference type="PANTHER" id="PTHR10625:SF10">
    <property type="entry name" value="HISTONE DEACETYLASE HDAC1"/>
    <property type="match status" value="1"/>
</dbReference>
<dbReference type="PANTHER" id="PTHR10625">
    <property type="entry name" value="HISTONE DEACETYLASE HDAC1-RELATED"/>
    <property type="match status" value="1"/>
</dbReference>
<feature type="domain" description="Histone deacetylase" evidence="2">
    <location>
        <begin position="18"/>
        <end position="301"/>
    </location>
</feature>
<evidence type="ECO:0000313" key="3">
    <source>
        <dbReference type="EMBL" id="TWT21518.1"/>
    </source>
</evidence>
<dbReference type="PRINTS" id="PR01270">
    <property type="entry name" value="HDASUPER"/>
</dbReference>
<organism evidence="3 4">
    <name type="scientific">Luteimonas marina</name>
    <dbReference type="NCBI Taxonomy" id="488485"/>
    <lineage>
        <taxon>Bacteria</taxon>
        <taxon>Pseudomonadati</taxon>
        <taxon>Pseudomonadota</taxon>
        <taxon>Gammaproteobacteria</taxon>
        <taxon>Lysobacterales</taxon>
        <taxon>Lysobacteraceae</taxon>
        <taxon>Luteimonas</taxon>
    </lineage>
</organism>
<dbReference type="InterPro" id="IPR000286">
    <property type="entry name" value="HDACs"/>
</dbReference>
<accession>A0A5C5U6U8</accession>
<proteinExistence type="inferred from homology"/>
<dbReference type="RefSeq" id="WP_146387261.1">
    <property type="nucleotide sequence ID" value="NZ_VOHK01000003.1"/>
</dbReference>